<dbReference type="EMBL" id="WNKU01000018">
    <property type="protein sequence ID" value="MTV50082.1"/>
    <property type="molecule type" value="Genomic_DNA"/>
</dbReference>
<dbReference type="RefSeq" id="WP_155477168.1">
    <property type="nucleotide sequence ID" value="NZ_WNKU01000018.1"/>
</dbReference>
<keyword evidence="1" id="KW-0963">Cytoplasm</keyword>
<keyword evidence="4" id="KW-1185">Reference proteome</keyword>
<feature type="compositionally biased region" description="Basic and acidic residues" evidence="2">
    <location>
        <begin position="52"/>
        <end position="70"/>
    </location>
</feature>
<feature type="compositionally biased region" description="Low complexity" evidence="2">
    <location>
        <begin position="1"/>
        <end position="17"/>
    </location>
</feature>
<dbReference type="InterPro" id="IPR010978">
    <property type="entry name" value="tRNA-bd_arm"/>
</dbReference>
<dbReference type="AlphaFoldDB" id="A0A6I3SNF6"/>
<dbReference type="Proteomes" id="UP000430670">
    <property type="component" value="Unassembled WGS sequence"/>
</dbReference>
<evidence type="ECO:0000313" key="3">
    <source>
        <dbReference type="EMBL" id="MTV50082.1"/>
    </source>
</evidence>
<gene>
    <name evidence="3" type="ORF">GJ688_13985</name>
</gene>
<evidence type="ECO:0008006" key="5">
    <source>
        <dbReference type="Google" id="ProtNLM"/>
    </source>
</evidence>
<evidence type="ECO:0000256" key="2">
    <source>
        <dbReference type="SAM" id="MobiDB-lite"/>
    </source>
</evidence>
<dbReference type="SUPFAM" id="SSF46589">
    <property type="entry name" value="tRNA-binding arm"/>
    <property type="match status" value="1"/>
</dbReference>
<name>A0A6I3SNF6_HELMO</name>
<feature type="region of interest" description="Disordered" evidence="2">
    <location>
        <begin position="51"/>
        <end position="70"/>
    </location>
</feature>
<proteinExistence type="predicted"/>
<dbReference type="InterPro" id="IPR042103">
    <property type="entry name" value="SerRS_1_N_sf"/>
</dbReference>
<protein>
    <recommendedName>
        <fullName evidence="5">Scaffolding protein</fullName>
    </recommendedName>
</protein>
<dbReference type="GO" id="GO:0000166">
    <property type="term" value="F:nucleotide binding"/>
    <property type="evidence" value="ECO:0007669"/>
    <property type="project" value="InterPro"/>
</dbReference>
<comment type="caution">
    <text evidence="3">The sequence shown here is derived from an EMBL/GenBank/DDBJ whole genome shotgun (WGS) entry which is preliminary data.</text>
</comment>
<reference evidence="3 4" key="1">
    <citation type="submission" date="2019-11" db="EMBL/GenBank/DDBJ databases">
        <title>Whole-genome sequence of a the green, strictly anaerobic photosynthetic bacterium Heliobacillus mobilis DSM 6151.</title>
        <authorList>
            <person name="Kyndt J.A."/>
            <person name="Meyer T.E."/>
        </authorList>
    </citation>
    <scope>NUCLEOTIDE SEQUENCE [LARGE SCALE GENOMIC DNA]</scope>
    <source>
        <strain evidence="3 4">DSM 6151</strain>
    </source>
</reference>
<organism evidence="3 4">
    <name type="scientific">Heliobacterium mobile</name>
    <name type="common">Heliobacillus mobilis</name>
    <dbReference type="NCBI Taxonomy" id="28064"/>
    <lineage>
        <taxon>Bacteria</taxon>
        <taxon>Bacillati</taxon>
        <taxon>Bacillota</taxon>
        <taxon>Clostridia</taxon>
        <taxon>Eubacteriales</taxon>
        <taxon>Heliobacteriaceae</taxon>
        <taxon>Heliobacterium</taxon>
    </lineage>
</organism>
<evidence type="ECO:0000313" key="4">
    <source>
        <dbReference type="Proteomes" id="UP000430670"/>
    </source>
</evidence>
<evidence type="ECO:0000256" key="1">
    <source>
        <dbReference type="ARBA" id="ARBA00022490"/>
    </source>
</evidence>
<accession>A0A6I3SNF6</accession>
<feature type="region of interest" description="Disordered" evidence="2">
    <location>
        <begin position="1"/>
        <end position="33"/>
    </location>
</feature>
<sequence>MAEETQVQEPQQQTIPEGKPEPTPQEHLIPKSRFDEINTKYKDVQTQLEQLQAERDQQSKKAKEHQGKFEELYKTTADELAKTNDGYKTANSRVQQLESVINGLLEAKLEGIPKDFHDLVPGNLTPEARLEWLTAAEKKGLFGTKQEQPVGQSTNPAQTQTADLNQLSSIQLLKMGYAQRA</sequence>
<dbReference type="Gene3D" id="1.10.287.40">
    <property type="entry name" value="Serine-tRNA synthetase, tRNA binding domain"/>
    <property type="match status" value="1"/>
</dbReference>
<dbReference type="OrthoDB" id="2081899at2"/>